<keyword evidence="4" id="KW-1185">Reference proteome</keyword>
<dbReference type="GeneID" id="28965095"/>
<evidence type="ECO:0000313" key="4">
    <source>
        <dbReference type="Proteomes" id="UP000078595"/>
    </source>
</evidence>
<dbReference type="EMBL" id="CP144530">
    <property type="protein sequence ID" value="WWC58843.1"/>
    <property type="molecule type" value="Genomic_DNA"/>
</dbReference>
<dbReference type="RefSeq" id="XP_018267410.1">
    <property type="nucleotide sequence ID" value="XM_018404756.1"/>
</dbReference>
<dbReference type="Proteomes" id="UP000078595">
    <property type="component" value="Chromosome 1"/>
</dbReference>
<reference evidence="3" key="3">
    <citation type="submission" date="2024-02" db="EMBL/GenBank/DDBJ databases">
        <title>Comparative genomics of Cryptococcus and Kwoniella reveals pathogenesis evolution and contrasting modes of karyotype evolution via chromosome fusion or intercentromeric recombination.</title>
        <authorList>
            <person name="Coelho M.A."/>
            <person name="David-Palma M."/>
            <person name="Shea T."/>
            <person name="Bowers K."/>
            <person name="McGinley-Smith S."/>
            <person name="Mohammad A.W."/>
            <person name="Gnirke A."/>
            <person name="Yurkov A.M."/>
            <person name="Nowrousian M."/>
            <person name="Sun S."/>
            <person name="Cuomo C.A."/>
            <person name="Heitman J."/>
        </authorList>
    </citation>
    <scope>NUCLEOTIDE SEQUENCE</scope>
    <source>
        <strain evidence="3">CBS 10117</strain>
    </source>
</reference>
<dbReference type="KEGG" id="kdj:28965095"/>
<evidence type="ECO:0000313" key="3">
    <source>
        <dbReference type="EMBL" id="WWC58843.1"/>
    </source>
</evidence>
<reference evidence="2" key="1">
    <citation type="submission" date="2013-07" db="EMBL/GenBank/DDBJ databases">
        <title>The Genome Sequence of Cryptococcus dejecticola CBS10117.</title>
        <authorList>
            <consortium name="The Broad Institute Genome Sequencing Platform"/>
            <person name="Cuomo C."/>
            <person name="Litvintseva A."/>
            <person name="Chen Y."/>
            <person name="Heitman J."/>
            <person name="Sun S."/>
            <person name="Springer D."/>
            <person name="Dromer F."/>
            <person name="Young S.K."/>
            <person name="Zeng Q."/>
            <person name="Gargeya S."/>
            <person name="Fitzgerald M."/>
            <person name="Abouelleil A."/>
            <person name="Alvarado L."/>
            <person name="Berlin A.M."/>
            <person name="Chapman S.B."/>
            <person name="Dewar J."/>
            <person name="Goldberg J."/>
            <person name="Griggs A."/>
            <person name="Gujja S."/>
            <person name="Hansen M."/>
            <person name="Howarth C."/>
            <person name="Imamovic A."/>
            <person name="Larimer J."/>
            <person name="McCowan C."/>
            <person name="Murphy C."/>
            <person name="Pearson M."/>
            <person name="Priest M."/>
            <person name="Roberts A."/>
            <person name="Saif S."/>
            <person name="Shea T."/>
            <person name="Sykes S."/>
            <person name="Wortman J."/>
            <person name="Nusbaum C."/>
            <person name="Birren B."/>
        </authorList>
    </citation>
    <scope>NUCLEOTIDE SEQUENCE [LARGE SCALE GENOMIC DNA]</scope>
    <source>
        <strain evidence="2">CBS 10117</strain>
    </source>
</reference>
<protein>
    <submittedName>
        <fullName evidence="2">Uncharacterized protein</fullName>
    </submittedName>
</protein>
<sequence>MSELPNWGQNTQGTLEARGAAASRSGSRRWTQRLRLPQTSDRTKLEAAAAVTGASIIIGVSAWCSSKISDYEYQAIANEAVVEAVKARSASLQSGYDDLSSAYKSWTEICELATVTVTATETDSGSATGTAPSMKVVLDADGAATLGMPSQQHDIFVTINPTQNASAS</sequence>
<reference evidence="3" key="2">
    <citation type="submission" date="2013-07" db="EMBL/GenBank/DDBJ databases">
        <authorList>
            <consortium name="The Broad Institute Genome Sequencing Platform"/>
            <person name="Cuomo C."/>
            <person name="Litvintseva A."/>
            <person name="Chen Y."/>
            <person name="Heitman J."/>
            <person name="Sun S."/>
            <person name="Springer D."/>
            <person name="Dromer F."/>
            <person name="Young S.K."/>
            <person name="Zeng Q."/>
            <person name="Gargeya S."/>
            <person name="Fitzgerald M."/>
            <person name="Abouelleil A."/>
            <person name="Alvarado L."/>
            <person name="Berlin A.M."/>
            <person name="Chapman S.B."/>
            <person name="Dewar J."/>
            <person name="Goldberg J."/>
            <person name="Griggs A."/>
            <person name="Gujja S."/>
            <person name="Hansen M."/>
            <person name="Howarth C."/>
            <person name="Imamovic A."/>
            <person name="Larimer J."/>
            <person name="McCowan C."/>
            <person name="Murphy C."/>
            <person name="Pearson M."/>
            <person name="Priest M."/>
            <person name="Roberts A."/>
            <person name="Saif S."/>
            <person name="Shea T."/>
            <person name="Sykes S."/>
            <person name="Wortman J."/>
            <person name="Nusbaum C."/>
            <person name="Birren B."/>
        </authorList>
    </citation>
    <scope>NUCLEOTIDE SEQUENCE</scope>
    <source>
        <strain evidence="3">CBS 10117</strain>
    </source>
</reference>
<dbReference type="AlphaFoldDB" id="A0A1A6AHS7"/>
<accession>A0A1A6AHS7</accession>
<gene>
    <name evidence="2" type="ORF">I303_01396</name>
    <name evidence="3" type="ORF">I303_101387</name>
</gene>
<dbReference type="EMBL" id="KI894027">
    <property type="protein sequence ID" value="OBR89568.1"/>
    <property type="molecule type" value="Genomic_DNA"/>
</dbReference>
<dbReference type="VEuPathDB" id="FungiDB:I303_01396"/>
<evidence type="ECO:0000256" key="1">
    <source>
        <dbReference type="SAM" id="MobiDB-lite"/>
    </source>
</evidence>
<feature type="region of interest" description="Disordered" evidence="1">
    <location>
        <begin position="1"/>
        <end position="30"/>
    </location>
</feature>
<proteinExistence type="predicted"/>
<name>A0A1A6AHS7_9TREE</name>
<evidence type="ECO:0000313" key="2">
    <source>
        <dbReference type="EMBL" id="OBR89568.1"/>
    </source>
</evidence>
<organism evidence="2">
    <name type="scientific">Kwoniella dejecticola CBS 10117</name>
    <dbReference type="NCBI Taxonomy" id="1296121"/>
    <lineage>
        <taxon>Eukaryota</taxon>
        <taxon>Fungi</taxon>
        <taxon>Dikarya</taxon>
        <taxon>Basidiomycota</taxon>
        <taxon>Agaricomycotina</taxon>
        <taxon>Tremellomycetes</taxon>
        <taxon>Tremellales</taxon>
        <taxon>Cryptococcaceae</taxon>
        <taxon>Kwoniella</taxon>
    </lineage>
</organism>